<dbReference type="GO" id="GO:0033017">
    <property type="term" value="C:sarcoplasmic reticulum membrane"/>
    <property type="evidence" value="ECO:0007669"/>
    <property type="project" value="TreeGrafter"/>
</dbReference>
<dbReference type="GO" id="GO:0030018">
    <property type="term" value="C:Z disc"/>
    <property type="evidence" value="ECO:0007669"/>
    <property type="project" value="TreeGrafter"/>
</dbReference>
<comment type="caution">
    <text evidence="1">The sequence shown here is derived from an EMBL/GenBank/DDBJ whole genome shotgun (WGS) entry which is preliminary data.</text>
</comment>
<dbReference type="GO" id="GO:0005790">
    <property type="term" value="C:smooth endoplasmic reticulum"/>
    <property type="evidence" value="ECO:0007669"/>
    <property type="project" value="TreeGrafter"/>
</dbReference>
<dbReference type="InterPro" id="IPR015925">
    <property type="entry name" value="Ryanodine_IP3_receptor"/>
</dbReference>
<accession>A0AAD7SMI5</accession>
<dbReference type="GO" id="GO:0034704">
    <property type="term" value="C:calcium channel complex"/>
    <property type="evidence" value="ECO:0007669"/>
    <property type="project" value="TreeGrafter"/>
</dbReference>
<dbReference type="GO" id="GO:0042383">
    <property type="term" value="C:sarcolemma"/>
    <property type="evidence" value="ECO:0007669"/>
    <property type="project" value="TreeGrafter"/>
</dbReference>
<dbReference type="Proteomes" id="UP001221898">
    <property type="component" value="Unassembled WGS sequence"/>
</dbReference>
<dbReference type="PANTHER" id="PTHR46399:SF7">
    <property type="entry name" value="RYANODINE RECEPTOR 2"/>
    <property type="match status" value="1"/>
</dbReference>
<dbReference type="PANTHER" id="PTHR46399">
    <property type="entry name" value="B30.2/SPRY DOMAIN-CONTAINING PROTEIN"/>
    <property type="match status" value="1"/>
</dbReference>
<sequence>VALLPVLSSLFEHIGQNLFGEDLILDDVQVSCYRILNSLYSLGTSKSIYVERQRPALGECLAAFSGAFPVSFLEPYLNKYNTYSIYNSKGSRDRSGTHSRTHLTHAYTHMFTHAHTHRHTHTHTLTRTQKPL</sequence>
<dbReference type="GO" id="GO:0006941">
    <property type="term" value="P:striated muscle contraction"/>
    <property type="evidence" value="ECO:0007669"/>
    <property type="project" value="TreeGrafter"/>
</dbReference>
<proteinExistence type="predicted"/>
<reference evidence="1" key="1">
    <citation type="journal article" date="2023" name="Science">
        <title>Genome structures resolve the early diversification of teleost fishes.</title>
        <authorList>
            <person name="Parey E."/>
            <person name="Louis A."/>
            <person name="Montfort J."/>
            <person name="Bouchez O."/>
            <person name="Roques C."/>
            <person name="Iampietro C."/>
            <person name="Lluch J."/>
            <person name="Castinel A."/>
            <person name="Donnadieu C."/>
            <person name="Desvignes T."/>
            <person name="Floi Bucao C."/>
            <person name="Jouanno E."/>
            <person name="Wen M."/>
            <person name="Mejri S."/>
            <person name="Dirks R."/>
            <person name="Jansen H."/>
            <person name="Henkel C."/>
            <person name="Chen W.J."/>
            <person name="Zahm M."/>
            <person name="Cabau C."/>
            <person name="Klopp C."/>
            <person name="Thompson A.W."/>
            <person name="Robinson-Rechavi M."/>
            <person name="Braasch I."/>
            <person name="Lecointre G."/>
            <person name="Bobe J."/>
            <person name="Postlethwait J.H."/>
            <person name="Berthelot C."/>
            <person name="Roest Crollius H."/>
            <person name="Guiguen Y."/>
        </authorList>
    </citation>
    <scope>NUCLEOTIDE SEQUENCE</scope>
    <source>
        <strain evidence="1">NC1722</strain>
    </source>
</reference>
<keyword evidence="2" id="KW-1185">Reference proteome</keyword>
<dbReference type="EMBL" id="JAINUG010000051">
    <property type="protein sequence ID" value="KAJ8404752.1"/>
    <property type="molecule type" value="Genomic_DNA"/>
</dbReference>
<gene>
    <name evidence="1" type="ORF">AAFF_G00331390</name>
</gene>
<organism evidence="1 2">
    <name type="scientific">Aldrovandia affinis</name>
    <dbReference type="NCBI Taxonomy" id="143900"/>
    <lineage>
        <taxon>Eukaryota</taxon>
        <taxon>Metazoa</taxon>
        <taxon>Chordata</taxon>
        <taxon>Craniata</taxon>
        <taxon>Vertebrata</taxon>
        <taxon>Euteleostomi</taxon>
        <taxon>Actinopterygii</taxon>
        <taxon>Neopterygii</taxon>
        <taxon>Teleostei</taxon>
        <taxon>Notacanthiformes</taxon>
        <taxon>Halosauridae</taxon>
        <taxon>Aldrovandia</taxon>
    </lineage>
</organism>
<dbReference type="AlphaFoldDB" id="A0AAD7SMI5"/>
<dbReference type="GO" id="GO:0005219">
    <property type="term" value="F:ryanodine-sensitive calcium-release channel activity"/>
    <property type="evidence" value="ECO:0007669"/>
    <property type="project" value="TreeGrafter"/>
</dbReference>
<dbReference type="GO" id="GO:0014808">
    <property type="term" value="P:release of sequestered calcium ion into cytosol by sarcoplasmic reticulum"/>
    <property type="evidence" value="ECO:0007669"/>
    <property type="project" value="TreeGrafter"/>
</dbReference>
<name>A0AAD7SMI5_9TELE</name>
<protein>
    <submittedName>
        <fullName evidence="1">Uncharacterized protein</fullName>
    </submittedName>
</protein>
<evidence type="ECO:0000313" key="1">
    <source>
        <dbReference type="EMBL" id="KAJ8404752.1"/>
    </source>
</evidence>
<feature type="non-terminal residue" evidence="1">
    <location>
        <position position="132"/>
    </location>
</feature>
<evidence type="ECO:0000313" key="2">
    <source>
        <dbReference type="Proteomes" id="UP001221898"/>
    </source>
</evidence>